<feature type="transmembrane region" description="Helical" evidence="8">
    <location>
        <begin position="303"/>
        <end position="328"/>
    </location>
</feature>
<dbReference type="InterPro" id="IPR050297">
    <property type="entry name" value="LipidA_mod_glycosyltrf_83"/>
</dbReference>
<evidence type="ECO:0000259" key="9">
    <source>
        <dbReference type="Pfam" id="PF13231"/>
    </source>
</evidence>
<evidence type="ECO:0000256" key="6">
    <source>
        <dbReference type="ARBA" id="ARBA00022989"/>
    </source>
</evidence>
<sequence>MAQISFKPSHQTIRWIGPWLLGGLLYRSVIAWAMPPGFDEAYYYLYTRHLDWSYFDHPLMVALTSGFGLWLTGMVSPLTLRLGALGLFTGSLYLLYRTGQRLLGESAGRWSLAIASLIPIFFLALGTFAAPDNGLIFFWTAVLWVSACEFFPSGPYRPTARIVLIGLLLGLACLSKYHGFVFGLSLVGFCATSPEHRRALRSPWTALSLLLFGLVLLPLLYWNATHGWISFRFHLSSRFDSSLTSTYSLSNLLGVLAAELGYLFPTLGLPLWWVSVRETLAQLRRMVAVKPHKPDPLLAQKRFLLWCGLPTAVGFTLLGGLTPIYPAWPTPGLWSLTPLLGQTVGEWQARSRPAVRRWLGGSGLAIGSLLLFALLHITLGTLQKPSQYALFGGLIAPQADPSTTLIDVMQLRQRLIEDSEVRSAIAAADFLVTPEFWLSGYVAIAVEPLTEAPVMAFSQDPRGHALWFQPADWLGQDAIFISIADFSQAETIETYQPYFETFKEIAQVKTRRGGAVSEVFYLYRAANLVKAYEYPY</sequence>
<dbReference type="EMBL" id="JADEXG010000019">
    <property type="protein sequence ID" value="MBE9077611.1"/>
    <property type="molecule type" value="Genomic_DNA"/>
</dbReference>
<dbReference type="GO" id="GO:0005886">
    <property type="term" value="C:plasma membrane"/>
    <property type="evidence" value="ECO:0007669"/>
    <property type="project" value="UniProtKB-SubCell"/>
</dbReference>
<comment type="subcellular location">
    <subcellularLocation>
        <location evidence="1">Cell membrane</location>
        <topology evidence="1">Multi-pass membrane protein</topology>
    </subcellularLocation>
</comment>
<dbReference type="GO" id="GO:0009103">
    <property type="term" value="P:lipopolysaccharide biosynthetic process"/>
    <property type="evidence" value="ECO:0007669"/>
    <property type="project" value="UniProtKB-ARBA"/>
</dbReference>
<keyword evidence="2" id="KW-1003">Cell membrane</keyword>
<organism evidence="10 11">
    <name type="scientific">Vasconcelosia minhoensis LEGE 07310</name>
    <dbReference type="NCBI Taxonomy" id="915328"/>
    <lineage>
        <taxon>Bacteria</taxon>
        <taxon>Bacillati</taxon>
        <taxon>Cyanobacteriota</taxon>
        <taxon>Cyanophyceae</taxon>
        <taxon>Nodosilineales</taxon>
        <taxon>Cymatolegaceae</taxon>
        <taxon>Vasconcelosia</taxon>
        <taxon>Vasconcelosia minhoensis</taxon>
    </lineage>
</organism>
<evidence type="ECO:0000256" key="5">
    <source>
        <dbReference type="ARBA" id="ARBA00022692"/>
    </source>
</evidence>
<feature type="transmembrane region" description="Helical" evidence="8">
    <location>
        <begin position="252"/>
        <end position="276"/>
    </location>
</feature>
<dbReference type="PANTHER" id="PTHR33908">
    <property type="entry name" value="MANNOSYLTRANSFERASE YKCB-RELATED"/>
    <property type="match status" value="1"/>
</dbReference>
<feature type="transmembrane region" description="Helical" evidence="8">
    <location>
        <begin position="358"/>
        <end position="379"/>
    </location>
</feature>
<dbReference type="Proteomes" id="UP000636505">
    <property type="component" value="Unassembled WGS sequence"/>
</dbReference>
<proteinExistence type="predicted"/>
<dbReference type="PANTHER" id="PTHR33908:SF11">
    <property type="entry name" value="MEMBRANE PROTEIN"/>
    <property type="match status" value="1"/>
</dbReference>
<name>A0A8J7ANY4_9CYAN</name>
<keyword evidence="7 8" id="KW-0472">Membrane</keyword>
<dbReference type="AlphaFoldDB" id="A0A8J7ANY4"/>
<evidence type="ECO:0000256" key="4">
    <source>
        <dbReference type="ARBA" id="ARBA00022679"/>
    </source>
</evidence>
<reference evidence="10" key="1">
    <citation type="submission" date="2020-10" db="EMBL/GenBank/DDBJ databases">
        <authorList>
            <person name="Castelo-Branco R."/>
            <person name="Eusebio N."/>
            <person name="Adriana R."/>
            <person name="Vieira A."/>
            <person name="Brugerolle De Fraissinette N."/>
            <person name="Rezende De Castro R."/>
            <person name="Schneider M.P."/>
            <person name="Vasconcelos V."/>
            <person name="Leao P.N."/>
        </authorList>
    </citation>
    <scope>NUCLEOTIDE SEQUENCE</scope>
    <source>
        <strain evidence="10">LEGE 07310</strain>
    </source>
</reference>
<keyword evidence="3" id="KW-0328">Glycosyltransferase</keyword>
<feature type="domain" description="Glycosyltransferase RgtA/B/C/D-like" evidence="9">
    <location>
        <begin position="56"/>
        <end position="222"/>
    </location>
</feature>
<dbReference type="RefSeq" id="WP_193906553.1">
    <property type="nucleotide sequence ID" value="NZ_JADEXG010000019.1"/>
</dbReference>
<evidence type="ECO:0000256" key="2">
    <source>
        <dbReference type="ARBA" id="ARBA00022475"/>
    </source>
</evidence>
<feature type="transmembrane region" description="Helical" evidence="8">
    <location>
        <begin position="162"/>
        <end position="192"/>
    </location>
</feature>
<evidence type="ECO:0000313" key="10">
    <source>
        <dbReference type="EMBL" id="MBE9077611.1"/>
    </source>
</evidence>
<evidence type="ECO:0000313" key="11">
    <source>
        <dbReference type="Proteomes" id="UP000636505"/>
    </source>
</evidence>
<keyword evidence="5 8" id="KW-0812">Transmembrane</keyword>
<keyword evidence="11" id="KW-1185">Reference proteome</keyword>
<feature type="transmembrane region" description="Helical" evidence="8">
    <location>
        <begin position="78"/>
        <end position="96"/>
    </location>
</feature>
<keyword evidence="4" id="KW-0808">Transferase</keyword>
<gene>
    <name evidence="10" type="ORF">IQ241_09935</name>
</gene>
<evidence type="ECO:0000256" key="3">
    <source>
        <dbReference type="ARBA" id="ARBA00022676"/>
    </source>
</evidence>
<keyword evidence="6 8" id="KW-1133">Transmembrane helix</keyword>
<dbReference type="GO" id="GO:0016763">
    <property type="term" value="F:pentosyltransferase activity"/>
    <property type="evidence" value="ECO:0007669"/>
    <property type="project" value="TreeGrafter"/>
</dbReference>
<evidence type="ECO:0000256" key="8">
    <source>
        <dbReference type="SAM" id="Phobius"/>
    </source>
</evidence>
<evidence type="ECO:0000256" key="7">
    <source>
        <dbReference type="ARBA" id="ARBA00023136"/>
    </source>
</evidence>
<evidence type="ECO:0000256" key="1">
    <source>
        <dbReference type="ARBA" id="ARBA00004651"/>
    </source>
</evidence>
<dbReference type="InterPro" id="IPR038731">
    <property type="entry name" value="RgtA/B/C-like"/>
</dbReference>
<feature type="transmembrane region" description="Helical" evidence="8">
    <location>
        <begin position="108"/>
        <end position="129"/>
    </location>
</feature>
<dbReference type="Pfam" id="PF13231">
    <property type="entry name" value="PMT_2"/>
    <property type="match status" value="1"/>
</dbReference>
<comment type="caution">
    <text evidence="10">The sequence shown here is derived from an EMBL/GenBank/DDBJ whole genome shotgun (WGS) entry which is preliminary data.</text>
</comment>
<accession>A0A8J7ANY4</accession>
<protein>
    <submittedName>
        <fullName evidence="10">Glycosyltransferase family 39 protein</fullName>
    </submittedName>
</protein>
<feature type="transmembrane region" description="Helical" evidence="8">
    <location>
        <begin position="204"/>
        <end position="222"/>
    </location>
</feature>
<feature type="transmembrane region" description="Helical" evidence="8">
    <location>
        <begin position="12"/>
        <end position="34"/>
    </location>
</feature>